<dbReference type="Proteomes" id="UP000625210">
    <property type="component" value="Unassembled WGS sequence"/>
</dbReference>
<name>A0A8J2VC40_9BACL</name>
<keyword evidence="1" id="KW-0472">Membrane</keyword>
<dbReference type="EMBL" id="BMHQ01000007">
    <property type="protein sequence ID" value="GGE20471.1"/>
    <property type="molecule type" value="Genomic_DNA"/>
</dbReference>
<organism evidence="2 3">
    <name type="scientific">Marinithermofilum abyssi</name>
    <dbReference type="NCBI Taxonomy" id="1571185"/>
    <lineage>
        <taxon>Bacteria</taxon>
        <taxon>Bacillati</taxon>
        <taxon>Bacillota</taxon>
        <taxon>Bacilli</taxon>
        <taxon>Bacillales</taxon>
        <taxon>Thermoactinomycetaceae</taxon>
        <taxon>Marinithermofilum</taxon>
    </lineage>
</organism>
<sequence length="192" mass="21595">MNLMPPAPAGRRYFFAGLAVILLWLANFFAFTLWLFLEMNQQEAVLRRHHAQLDTLRARARERVTEKKAFMERHGAALAYQQAVGTLMKTRIPWDEAMEIVATTLPGNASLFRLKASGKRVDGWAAFPTADGGAAFLDKLRDHPQVEGVFLDCIGRGCAGSSLRIQPDDAQILHFHWNYRVTDTVENGEVQP</sequence>
<feature type="transmembrane region" description="Helical" evidence="1">
    <location>
        <begin position="12"/>
        <end position="37"/>
    </location>
</feature>
<keyword evidence="3" id="KW-1185">Reference proteome</keyword>
<evidence type="ECO:0008006" key="4">
    <source>
        <dbReference type="Google" id="ProtNLM"/>
    </source>
</evidence>
<gene>
    <name evidence="2" type="ORF">GCM10011571_23060</name>
</gene>
<evidence type="ECO:0000256" key="1">
    <source>
        <dbReference type="SAM" id="Phobius"/>
    </source>
</evidence>
<reference evidence="2" key="1">
    <citation type="journal article" date="2014" name="Int. J. Syst. Evol. Microbiol.">
        <title>Complete genome sequence of Corynebacterium casei LMG S-19264T (=DSM 44701T), isolated from a smear-ripened cheese.</title>
        <authorList>
            <consortium name="US DOE Joint Genome Institute (JGI-PGF)"/>
            <person name="Walter F."/>
            <person name="Albersmeier A."/>
            <person name="Kalinowski J."/>
            <person name="Ruckert C."/>
        </authorList>
    </citation>
    <scope>NUCLEOTIDE SEQUENCE</scope>
    <source>
        <strain evidence="2">CGMCC 1.15179</strain>
    </source>
</reference>
<keyword evidence="1" id="KW-0812">Transmembrane</keyword>
<accession>A0A8J2VC40</accession>
<comment type="caution">
    <text evidence="2">The sequence shown here is derived from an EMBL/GenBank/DDBJ whole genome shotgun (WGS) entry which is preliminary data.</text>
</comment>
<dbReference type="RefSeq" id="WP_188648030.1">
    <property type="nucleotide sequence ID" value="NZ_BMHQ01000007.1"/>
</dbReference>
<keyword evidence="1" id="KW-1133">Transmembrane helix</keyword>
<evidence type="ECO:0000313" key="2">
    <source>
        <dbReference type="EMBL" id="GGE20471.1"/>
    </source>
</evidence>
<protein>
    <recommendedName>
        <fullName evidence="4">Fimbrial assembly protein (PilN)</fullName>
    </recommendedName>
</protein>
<proteinExistence type="predicted"/>
<reference evidence="2" key="2">
    <citation type="submission" date="2020-09" db="EMBL/GenBank/DDBJ databases">
        <authorList>
            <person name="Sun Q."/>
            <person name="Zhou Y."/>
        </authorList>
    </citation>
    <scope>NUCLEOTIDE SEQUENCE</scope>
    <source>
        <strain evidence="2">CGMCC 1.15179</strain>
    </source>
</reference>
<dbReference type="AlphaFoldDB" id="A0A8J2VC40"/>
<evidence type="ECO:0000313" key="3">
    <source>
        <dbReference type="Proteomes" id="UP000625210"/>
    </source>
</evidence>